<feature type="domain" description="DUF6916" evidence="1">
    <location>
        <begin position="6"/>
        <end position="95"/>
    </location>
</feature>
<dbReference type="Pfam" id="PF21880">
    <property type="entry name" value="DUF6916"/>
    <property type="match status" value="1"/>
</dbReference>
<name>A0A0F3IKR4_9GAMM</name>
<sequence>MLDRITSADFANLAPQSLLLAIQGHECYPEISDIREFSPHSARVTTPFTLTLIAPHDWRFPQGLYDLIHPTLGKLSLFMVPTGPCEQGMRYEIIFN</sequence>
<keyword evidence="3" id="KW-1185">Reference proteome</keyword>
<dbReference type="EMBL" id="LAJX01000131">
    <property type="protein sequence ID" value="KJV06149.1"/>
    <property type="molecule type" value="Genomic_DNA"/>
</dbReference>
<dbReference type="OrthoDB" id="8926597at2"/>
<evidence type="ECO:0000259" key="1">
    <source>
        <dbReference type="Pfam" id="PF21880"/>
    </source>
</evidence>
<proteinExistence type="predicted"/>
<dbReference type="RefSeq" id="WP_045779579.1">
    <property type="nucleotide sequence ID" value="NZ_LAJX01000131.1"/>
</dbReference>
<protein>
    <recommendedName>
        <fullName evidence="1">DUF6916 domain-containing protein</fullName>
    </recommendedName>
</protein>
<evidence type="ECO:0000313" key="3">
    <source>
        <dbReference type="Proteomes" id="UP000033684"/>
    </source>
</evidence>
<comment type="caution">
    <text evidence="2">The sequence shown here is derived from an EMBL/GenBank/DDBJ whole genome shotgun (WGS) entry which is preliminary data.</text>
</comment>
<dbReference type="AlphaFoldDB" id="A0A0F3IKR4"/>
<gene>
    <name evidence="2" type="ORF">VZ94_13180</name>
</gene>
<accession>A0A0F3IKR4</accession>
<reference evidence="2 3" key="2">
    <citation type="journal article" date="2016" name="Microb. Ecol.">
        <title>Genome Characteristics of a Novel Type I Methanotroph (Sn10-6) Isolated from a Flooded Indian Rice Field.</title>
        <authorList>
            <person name="Rahalkar M.C."/>
            <person name="Pandit P.S."/>
            <person name="Dhakephalkar P.K."/>
            <person name="Pore S."/>
            <person name="Arora P."/>
            <person name="Kapse N."/>
        </authorList>
    </citation>
    <scope>NUCLEOTIDE SEQUENCE [LARGE SCALE GENOMIC DNA]</scope>
    <source>
        <strain evidence="2 3">Sn10-6</strain>
    </source>
</reference>
<organism evidence="2 3">
    <name type="scientific">Methylocucumis oryzae</name>
    <dbReference type="NCBI Taxonomy" id="1632867"/>
    <lineage>
        <taxon>Bacteria</taxon>
        <taxon>Pseudomonadati</taxon>
        <taxon>Pseudomonadota</taxon>
        <taxon>Gammaproteobacteria</taxon>
        <taxon>Methylococcales</taxon>
        <taxon>Methylococcaceae</taxon>
        <taxon>Methylocucumis</taxon>
    </lineage>
</organism>
<reference evidence="3" key="1">
    <citation type="submission" date="2015-03" db="EMBL/GenBank/DDBJ databases">
        <title>Draft genome sequence of a novel methanotroph (Sn10-6) isolated from flooded ricefield rhizosphere in India.</title>
        <authorList>
            <person name="Pandit P.S."/>
            <person name="Pore S.D."/>
            <person name="Arora P."/>
            <person name="Kapse N.G."/>
            <person name="Dhakephalkar P.K."/>
            <person name="Rahalkar M.C."/>
        </authorList>
    </citation>
    <scope>NUCLEOTIDE SEQUENCE [LARGE SCALE GENOMIC DNA]</scope>
    <source>
        <strain evidence="3">Sn10-6</strain>
    </source>
</reference>
<dbReference type="Proteomes" id="UP000033684">
    <property type="component" value="Unassembled WGS sequence"/>
</dbReference>
<evidence type="ECO:0000313" key="2">
    <source>
        <dbReference type="EMBL" id="KJV06149.1"/>
    </source>
</evidence>
<dbReference type="InterPro" id="IPR054209">
    <property type="entry name" value="DUF6916"/>
</dbReference>